<evidence type="ECO:0000313" key="4">
    <source>
        <dbReference type="EMBL" id="MDX6851564.1"/>
    </source>
</evidence>
<evidence type="ECO:0000259" key="2">
    <source>
        <dbReference type="Pfam" id="PF06742"/>
    </source>
</evidence>
<dbReference type="RefSeq" id="WP_302722064.1">
    <property type="nucleotide sequence ID" value="NZ_JAULRU010000428.1"/>
</dbReference>
<evidence type="ECO:0000256" key="1">
    <source>
        <dbReference type="SAM" id="SignalP"/>
    </source>
</evidence>
<feature type="chain" id="PRO_5047376549" evidence="1">
    <location>
        <begin position="38"/>
        <end position="382"/>
    </location>
</feature>
<sequence length="382" mass="42771">MKIQIFLSPQRLFHQFFRQAQVILVALLLGAAPGVMADESTGVGANGVALPSSPAFIGEGGEKVTMDNVVRAETAKYFAEETIKTGPNKFRHERNGIQLDNQTIIRSNFDLIYSYAVFDASEGLEITVPEYDLYHSVQVFDENHVTLEVVYPGETKIVSHDQLTYGDHVYLFMRTQPPSTDKAGIEKLHQRQDSVEVKAGSSNPYTSEVKYDVSSFNALRNELIARAPKEVIVYKGFIESLDDIVSPHYQMTNLAGWGGLPARHAHYFVVAPADDKARQGDASSFTFSPPPVQFDRSGYWSLTVYNPEGWVTTKPFKISSLEAKPNKDGTYTINFNGPEDSINNLEVPENWNALFRCYLPESREAIIDFQKDMDANHKVLSN</sequence>
<comment type="caution">
    <text evidence="4">The sequence shown here is derived from an EMBL/GenBank/DDBJ whole genome shotgun (WGS) entry which is preliminary data.</text>
</comment>
<dbReference type="InterPro" id="IPR010679">
    <property type="entry name" value="DUF1254"/>
</dbReference>
<evidence type="ECO:0000313" key="5">
    <source>
        <dbReference type="Proteomes" id="UP001273505"/>
    </source>
</evidence>
<proteinExistence type="predicted"/>
<organism evidence="4 5">
    <name type="scientific">Gilvimarinus gilvus</name>
    <dbReference type="NCBI Taxonomy" id="3058038"/>
    <lineage>
        <taxon>Bacteria</taxon>
        <taxon>Pseudomonadati</taxon>
        <taxon>Pseudomonadota</taxon>
        <taxon>Gammaproteobacteria</taxon>
        <taxon>Cellvibrionales</taxon>
        <taxon>Cellvibrionaceae</taxon>
        <taxon>Gilvimarinus</taxon>
    </lineage>
</organism>
<dbReference type="InterPro" id="IPR010621">
    <property type="entry name" value="DUF1214"/>
</dbReference>
<dbReference type="Pfam" id="PF06742">
    <property type="entry name" value="DUF1214"/>
    <property type="match status" value="1"/>
</dbReference>
<keyword evidence="5" id="KW-1185">Reference proteome</keyword>
<dbReference type="EMBL" id="JAXAFO010000080">
    <property type="protein sequence ID" value="MDX6851564.1"/>
    <property type="molecule type" value="Genomic_DNA"/>
</dbReference>
<protein>
    <submittedName>
        <fullName evidence="4">DUF1254 domain-containing protein</fullName>
    </submittedName>
</protein>
<keyword evidence="1" id="KW-0732">Signal</keyword>
<dbReference type="Proteomes" id="UP001273505">
    <property type="component" value="Unassembled WGS sequence"/>
</dbReference>
<reference evidence="4 5" key="1">
    <citation type="submission" date="2023-11" db="EMBL/GenBank/DDBJ databases">
        <title>Gilvimarinus fulvus sp. nov., isolated from the surface of Kelp.</title>
        <authorList>
            <person name="Sun Y.Y."/>
            <person name="Gong Y."/>
            <person name="Du Z.J."/>
        </authorList>
    </citation>
    <scope>NUCLEOTIDE SEQUENCE [LARGE SCALE GENOMIC DNA]</scope>
    <source>
        <strain evidence="4 5">SDUM040013</strain>
    </source>
</reference>
<evidence type="ECO:0000259" key="3">
    <source>
        <dbReference type="Pfam" id="PF06863"/>
    </source>
</evidence>
<accession>A0ABU4S310</accession>
<dbReference type="Gene3D" id="2.60.120.1600">
    <property type="match status" value="1"/>
</dbReference>
<dbReference type="Pfam" id="PF06863">
    <property type="entry name" value="DUF1254"/>
    <property type="match status" value="1"/>
</dbReference>
<gene>
    <name evidence="4" type="ORF">SCD92_19535</name>
</gene>
<feature type="domain" description="DUF1214" evidence="2">
    <location>
        <begin position="286"/>
        <end position="361"/>
    </location>
</feature>
<feature type="domain" description="DUF1254" evidence="3">
    <location>
        <begin position="87"/>
        <end position="147"/>
    </location>
</feature>
<feature type="signal peptide" evidence="1">
    <location>
        <begin position="1"/>
        <end position="37"/>
    </location>
</feature>
<name>A0ABU4S310_9GAMM</name>
<dbReference type="SUPFAM" id="SSF160935">
    <property type="entry name" value="VPA0735-like"/>
    <property type="match status" value="1"/>
</dbReference>